<keyword evidence="2" id="KW-0418">Kinase</keyword>
<keyword evidence="3" id="KW-1185">Reference proteome</keyword>
<comment type="caution">
    <text evidence="2">The sequence shown here is derived from an EMBL/GenBank/DDBJ whole genome shotgun (WGS) entry which is preliminary data.</text>
</comment>
<dbReference type="OrthoDB" id="1550523at2"/>
<organism evidence="2 3">
    <name type="scientific">Mangrovactinospora gilvigrisea</name>
    <dbReference type="NCBI Taxonomy" id="1428644"/>
    <lineage>
        <taxon>Bacteria</taxon>
        <taxon>Bacillati</taxon>
        <taxon>Actinomycetota</taxon>
        <taxon>Actinomycetes</taxon>
        <taxon>Kitasatosporales</taxon>
        <taxon>Streptomycetaceae</taxon>
        <taxon>Mangrovactinospora</taxon>
    </lineage>
</organism>
<sequence length="428" mass="48119">MKLTAASPTQAPTELLALPWNLPLTAWPDDILVDLPRGISRHEVRFVCSSHSASGDVLAVKEIGEHSALREYSLLRDLDRLGVPSVDPVAVVTGRSDRDGNPLEPALVTRHLARSLPYRAMFEQTMRPDTIERLLDALAVLLVRLHLVGFAWNDCSLSNTLFRRDAGAFAAYLVDAETGDLRPSLSDGQRQYDIETAQMNIAGEFYDLAEGGLLHPSLDPIVLAEVVLSRYLDLWHELTAPTVYRSDQRHRIDARVRRLNELGFDVGELQIDNHPDGGKVTIIPKVVDAGHHQRQLLRLTGLDVQENQARRLLNDLEAFTAVQPDHDPDDPVMSASPEVIAHRWLREVFRPAIRMVPRRLRPSIDPAQVFHEMLDHRWFLSEESEHDVGMETAARDYVDKVLLPSLDPALLDPARIDENALQSKRPDD</sequence>
<dbReference type="STRING" id="1428644.BIV57_09335"/>
<reference evidence="2 3" key="1">
    <citation type="submission" date="2016-10" db="EMBL/GenBank/DDBJ databases">
        <title>Genome sequence of Streptomyces gilvigriseus MUSC 26.</title>
        <authorList>
            <person name="Lee L.-H."/>
            <person name="Ser H.-L."/>
        </authorList>
    </citation>
    <scope>NUCLEOTIDE SEQUENCE [LARGE SCALE GENOMIC DNA]</scope>
    <source>
        <strain evidence="2 3">MUSC 26</strain>
    </source>
</reference>
<name>A0A1J7C8B1_9ACTN</name>
<dbReference type="Pfam" id="PF13224">
    <property type="entry name" value="DUF4032"/>
    <property type="match status" value="1"/>
</dbReference>
<evidence type="ECO:0000259" key="1">
    <source>
        <dbReference type="Pfam" id="PF13224"/>
    </source>
</evidence>
<dbReference type="Proteomes" id="UP000243342">
    <property type="component" value="Unassembled WGS sequence"/>
</dbReference>
<protein>
    <submittedName>
        <fullName evidence="2">Lipopolysaccharide kinase</fullName>
    </submittedName>
</protein>
<keyword evidence="2" id="KW-0808">Transferase</keyword>
<dbReference type="InterPro" id="IPR011009">
    <property type="entry name" value="Kinase-like_dom_sf"/>
</dbReference>
<dbReference type="RefSeq" id="WP_071656263.1">
    <property type="nucleotide sequence ID" value="NZ_MLCF01000043.1"/>
</dbReference>
<feature type="domain" description="DUF4032" evidence="1">
    <location>
        <begin position="234"/>
        <end position="402"/>
    </location>
</feature>
<dbReference type="AlphaFoldDB" id="A0A1J7C8B1"/>
<proteinExistence type="predicted"/>
<dbReference type="InterPro" id="IPR025111">
    <property type="entry name" value="DUF4032"/>
</dbReference>
<dbReference type="SUPFAM" id="SSF56112">
    <property type="entry name" value="Protein kinase-like (PK-like)"/>
    <property type="match status" value="1"/>
</dbReference>
<evidence type="ECO:0000313" key="3">
    <source>
        <dbReference type="Proteomes" id="UP000243342"/>
    </source>
</evidence>
<evidence type="ECO:0000313" key="2">
    <source>
        <dbReference type="EMBL" id="OIV37764.1"/>
    </source>
</evidence>
<dbReference type="Pfam" id="PF06293">
    <property type="entry name" value="Kdo"/>
    <property type="match status" value="1"/>
</dbReference>
<dbReference type="GO" id="GO:0016301">
    <property type="term" value="F:kinase activity"/>
    <property type="evidence" value="ECO:0007669"/>
    <property type="project" value="UniProtKB-KW"/>
</dbReference>
<accession>A0A1J7C8B1</accession>
<gene>
    <name evidence="2" type="ORF">BIV57_09335</name>
</gene>
<dbReference type="EMBL" id="MLCF01000043">
    <property type="protein sequence ID" value="OIV37764.1"/>
    <property type="molecule type" value="Genomic_DNA"/>
</dbReference>